<dbReference type="EMBL" id="FOGO01000001">
    <property type="protein sequence ID" value="SER31925.1"/>
    <property type="molecule type" value="Genomic_DNA"/>
</dbReference>
<keyword evidence="3" id="KW-1185">Reference proteome</keyword>
<sequence>MAEHRYQSWMRYFTPGPVHHRLGLVCLGVGMQHGALPPVGPRTLDHHVAVVISGGRGWYTDPGDPQGPRHEVVAPALLWLTPGARRGTPAPVRGADRPGRNGAGHCVPVRRRPGTASVPVPLRPGTAARIRRRGRTPQTVAADG</sequence>
<feature type="region of interest" description="Disordered" evidence="1">
    <location>
        <begin position="83"/>
        <end position="122"/>
    </location>
</feature>
<evidence type="ECO:0008006" key="4">
    <source>
        <dbReference type="Google" id="ProtNLM"/>
    </source>
</evidence>
<protein>
    <recommendedName>
        <fullName evidence="4">AraC family transcriptional regulator</fullName>
    </recommendedName>
</protein>
<evidence type="ECO:0000256" key="1">
    <source>
        <dbReference type="SAM" id="MobiDB-lite"/>
    </source>
</evidence>
<evidence type="ECO:0000313" key="3">
    <source>
        <dbReference type="Proteomes" id="UP000182841"/>
    </source>
</evidence>
<reference evidence="3" key="1">
    <citation type="submission" date="2016-10" db="EMBL/GenBank/DDBJ databases">
        <authorList>
            <person name="Varghese N."/>
            <person name="Submissions S."/>
        </authorList>
    </citation>
    <scope>NUCLEOTIDE SEQUENCE [LARGE SCALE GENOMIC DNA]</scope>
    <source>
        <strain evidence="3">CGMCC 4.6825</strain>
    </source>
</reference>
<proteinExistence type="predicted"/>
<dbReference type="STRING" id="943816.AN217_11170"/>
<name>A0A1H9N8F0_9ACTN</name>
<organism evidence="2 3">
    <name type="scientific">Streptomyces qinglanensis</name>
    <dbReference type="NCBI Taxonomy" id="943816"/>
    <lineage>
        <taxon>Bacteria</taxon>
        <taxon>Bacillati</taxon>
        <taxon>Actinomycetota</taxon>
        <taxon>Actinomycetes</taxon>
        <taxon>Kitasatosporales</taxon>
        <taxon>Streptomycetaceae</taxon>
        <taxon>Streptomyces</taxon>
    </lineage>
</organism>
<dbReference type="AlphaFoldDB" id="A0A1H9N8F0"/>
<gene>
    <name evidence="2" type="ORF">SAMN05421870_101170</name>
</gene>
<dbReference type="Proteomes" id="UP000182841">
    <property type="component" value="Unassembled WGS sequence"/>
</dbReference>
<evidence type="ECO:0000313" key="2">
    <source>
        <dbReference type="EMBL" id="SER31925.1"/>
    </source>
</evidence>
<accession>A0A1H9N8F0</accession>